<name>A0A7I7WXD0_9MYCO</name>
<keyword evidence="3" id="KW-0699">rRNA-binding</keyword>
<evidence type="ECO:0000256" key="3">
    <source>
        <dbReference type="HAMAP-Rule" id="MF_00849"/>
    </source>
</evidence>
<comment type="subunit">
    <text evidence="3">Monomer.</text>
</comment>
<dbReference type="InterPro" id="IPR035647">
    <property type="entry name" value="EFG_III/V"/>
</dbReference>
<dbReference type="PRINTS" id="PR00315">
    <property type="entry name" value="ELONGATNFCT"/>
</dbReference>
<dbReference type="InterPro" id="IPR035651">
    <property type="entry name" value="BipA_V"/>
</dbReference>
<dbReference type="GO" id="GO:0000027">
    <property type="term" value="P:ribosomal large subunit assembly"/>
    <property type="evidence" value="ECO:0007669"/>
    <property type="project" value="UniProtKB-UniRule"/>
</dbReference>
<dbReference type="InterPro" id="IPR005225">
    <property type="entry name" value="Small_GTP-bd"/>
</dbReference>
<dbReference type="Gene3D" id="2.40.50.250">
    <property type="entry name" value="bipa protein"/>
    <property type="match status" value="1"/>
</dbReference>
<dbReference type="InterPro" id="IPR006298">
    <property type="entry name" value="BipA"/>
</dbReference>
<dbReference type="Pfam" id="PF03144">
    <property type="entry name" value="GTP_EFTU_D2"/>
    <property type="match status" value="1"/>
</dbReference>
<dbReference type="FunFam" id="3.30.70.870:FF:000003">
    <property type="entry name" value="GTP-binding protein TypA"/>
    <property type="match status" value="1"/>
</dbReference>
<reference evidence="5 6" key="1">
    <citation type="journal article" date="2019" name="Emerg. Microbes Infect.">
        <title>Comprehensive subspecies identification of 175 nontuberculous mycobacteria species based on 7547 genomic profiles.</title>
        <authorList>
            <person name="Matsumoto Y."/>
            <person name="Kinjo T."/>
            <person name="Motooka D."/>
            <person name="Nabeya D."/>
            <person name="Jung N."/>
            <person name="Uechi K."/>
            <person name="Horii T."/>
            <person name="Iida T."/>
            <person name="Fujita J."/>
            <person name="Nakamura S."/>
        </authorList>
    </citation>
    <scope>NUCLEOTIDE SEQUENCE [LARGE SCALE GENOMIC DNA]</scope>
    <source>
        <strain evidence="5 6">JCM 13571</strain>
    </source>
</reference>
<dbReference type="EMBL" id="AP022609">
    <property type="protein sequence ID" value="BBZ22259.1"/>
    <property type="molecule type" value="Genomic_DNA"/>
</dbReference>
<feature type="domain" description="Tr-type G" evidence="4">
    <location>
        <begin position="8"/>
        <end position="223"/>
    </location>
</feature>
<gene>
    <name evidence="3" type="primary">bipA</name>
    <name evidence="5" type="ORF">MHIB_06770</name>
</gene>
<dbReference type="SUPFAM" id="SSF52540">
    <property type="entry name" value="P-loop containing nucleoside triphosphate hydrolases"/>
    <property type="match status" value="1"/>
</dbReference>
<dbReference type="Gene3D" id="3.30.70.870">
    <property type="entry name" value="Elongation Factor G (Translational Gtpase), domain 3"/>
    <property type="match status" value="1"/>
</dbReference>
<keyword evidence="3" id="KW-0963">Cytoplasm</keyword>
<dbReference type="Gene3D" id="2.40.30.10">
    <property type="entry name" value="Translation factors"/>
    <property type="match status" value="1"/>
</dbReference>
<comment type="function">
    <text evidence="3">A 50S ribosomal subunit assembly protein with GTPase activity, required for 50S subunit assembly at low temperatures, may also play a role in translation. Binds GTP and analogs. Binds the 70S ribosome between the 30S and 50S subunits, in a similar position as ribosome-bound EF-G; it contacts a number of ribosomal proteins, both rRNAs and the A-site tRNA.</text>
</comment>
<dbReference type="InterPro" id="IPR027417">
    <property type="entry name" value="P-loop_NTPase"/>
</dbReference>
<dbReference type="GO" id="GO:0005829">
    <property type="term" value="C:cytosol"/>
    <property type="evidence" value="ECO:0007669"/>
    <property type="project" value="TreeGrafter"/>
</dbReference>
<keyword evidence="3" id="KW-0820">tRNA-binding</keyword>
<keyword evidence="3" id="KW-0378">Hydrolase</keyword>
<dbReference type="InterPro" id="IPR048876">
    <property type="entry name" value="BipA_C"/>
</dbReference>
<keyword evidence="6" id="KW-1185">Reference proteome</keyword>
<dbReference type="Gene3D" id="3.40.50.300">
    <property type="entry name" value="P-loop containing nucleotide triphosphate hydrolases"/>
    <property type="match status" value="1"/>
</dbReference>
<accession>A0A7I7WXD0</accession>
<dbReference type="SUPFAM" id="SSF50447">
    <property type="entry name" value="Translation proteins"/>
    <property type="match status" value="1"/>
</dbReference>
<organism evidence="5 6">
    <name type="scientific">Mycolicibacter hiberniae</name>
    <dbReference type="NCBI Taxonomy" id="29314"/>
    <lineage>
        <taxon>Bacteria</taxon>
        <taxon>Bacillati</taxon>
        <taxon>Actinomycetota</taxon>
        <taxon>Actinomycetes</taxon>
        <taxon>Mycobacteriales</taxon>
        <taxon>Mycobacteriaceae</taxon>
        <taxon>Mycolicibacter</taxon>
    </lineage>
</organism>
<dbReference type="InterPro" id="IPR047042">
    <property type="entry name" value="BipA_II"/>
</dbReference>
<dbReference type="PROSITE" id="PS51722">
    <property type="entry name" value="G_TR_2"/>
    <property type="match status" value="1"/>
</dbReference>
<dbReference type="FunFam" id="2.40.50.250:FF:000001">
    <property type="entry name" value="GTP-binding protein TypA"/>
    <property type="match status" value="1"/>
</dbReference>
<dbReference type="CDD" id="cd03691">
    <property type="entry name" value="BipA_TypA_II"/>
    <property type="match status" value="1"/>
</dbReference>
<dbReference type="KEGG" id="mhib:MHIB_06770"/>
<dbReference type="InterPro" id="IPR000795">
    <property type="entry name" value="T_Tr_GTP-bd_dom"/>
</dbReference>
<evidence type="ECO:0000256" key="2">
    <source>
        <dbReference type="ARBA" id="ARBA00023134"/>
    </source>
</evidence>
<dbReference type="CDD" id="cd01891">
    <property type="entry name" value="TypA_BipA"/>
    <property type="match status" value="1"/>
</dbReference>
<dbReference type="InterPro" id="IPR009000">
    <property type="entry name" value="Transl_B-barrel_sf"/>
</dbReference>
<evidence type="ECO:0000259" key="4">
    <source>
        <dbReference type="PROSITE" id="PS51722"/>
    </source>
</evidence>
<dbReference type="InterPro" id="IPR047041">
    <property type="entry name" value="BipA_GTP-bd_dom"/>
</dbReference>
<dbReference type="EC" id="3.6.5.-" evidence="3"/>
<proteinExistence type="inferred from homology"/>
<comment type="subcellular location">
    <subcellularLocation>
        <location evidence="3">Cytoplasm</location>
    </subcellularLocation>
    <text evidence="3">Binds to ribosomes.</text>
</comment>
<feature type="binding site" evidence="3">
    <location>
        <begin position="139"/>
        <end position="142"/>
    </location>
    <ligand>
        <name>GTP</name>
        <dbReference type="ChEBI" id="CHEBI:37565"/>
    </ligand>
</feature>
<dbReference type="Gene3D" id="3.30.70.240">
    <property type="match status" value="1"/>
</dbReference>
<dbReference type="Pfam" id="PF21018">
    <property type="entry name" value="BipA_C"/>
    <property type="match status" value="1"/>
</dbReference>
<keyword evidence="5" id="KW-0648">Protein biosynthesis</keyword>
<feature type="binding site" evidence="3">
    <location>
        <begin position="20"/>
        <end position="25"/>
    </location>
    <ligand>
        <name>GTP</name>
        <dbReference type="ChEBI" id="CHEBI:37565"/>
    </ligand>
</feature>
<evidence type="ECO:0000313" key="6">
    <source>
        <dbReference type="Proteomes" id="UP000467260"/>
    </source>
</evidence>
<sequence>MRWQNRPVNFRNVAIVAHVDHGKTTLVDAMLRQSGALAAERGEAQERVMDSGDLEREKGITILAKNTAVHRHHADGSVTVINVIDTPGHADFGGEVERGLSMVDGVVLLVDASEGPLPQTRFVLRKALAAHLPVILVVNKTDRPDARIAEVVEASHDLLLDVASDLDDEAQAAAEHALGLPTLYASGRAGVASTTAPADGSIPDGENLDPLFDVLLEHVPPPSGDPEAPLQALVTNLDASAFLGRLALIRVYNGRIRKGQQVAWMREVDGEEVTTTAKITELLVTVGVERTPTDEASAGDIVAIAGIGDIMIGDTLADLAAPRALPRITVDEPAISVTIGTNTSPLAGKVSGHKLTARMVKSRLDTELIGNVSIRVVDVGRPDAWEVQGRGELALAILVEQMRREGFELTVGKPQVVTRKIDGKVHEPFEHLTVDCPEEYVGAITQLAAARKGRMTEMANHTTGWVRMEFIIPSRGLIGWRTDFLTETRGTGIANAVFEGYQPWAGEIRARHTGSLVSDRAGAITPFALIQLADRGQFFVEPGQATYQGMVVGINPRAEDLDINVTKEKKLTNMRSSTADVMETLARPIELDLEQAMEFCAADECVEVTPEVIRVRKVELDSTLRARSRARAKNL</sequence>
<dbReference type="GO" id="GO:0005525">
    <property type="term" value="F:GTP binding"/>
    <property type="evidence" value="ECO:0007669"/>
    <property type="project" value="UniProtKB-UniRule"/>
</dbReference>
<dbReference type="InterPro" id="IPR000640">
    <property type="entry name" value="EFG_V-like"/>
</dbReference>
<dbReference type="HAMAP" id="MF_00849">
    <property type="entry name" value="BipA"/>
    <property type="match status" value="1"/>
</dbReference>
<evidence type="ECO:0000256" key="1">
    <source>
        <dbReference type="ARBA" id="ARBA00022741"/>
    </source>
</evidence>
<dbReference type="GO" id="GO:0043022">
    <property type="term" value="F:ribosome binding"/>
    <property type="evidence" value="ECO:0007669"/>
    <property type="project" value="UniProtKB-UniRule"/>
</dbReference>
<dbReference type="AlphaFoldDB" id="A0A7I7WXD0"/>
<keyword evidence="2 3" id="KW-0342">GTP-binding</keyword>
<dbReference type="InterPro" id="IPR004161">
    <property type="entry name" value="EFTu-like_2"/>
</dbReference>
<dbReference type="SUPFAM" id="SSF54980">
    <property type="entry name" value="EF-G C-terminal domain-like"/>
    <property type="match status" value="2"/>
</dbReference>
<comment type="catalytic activity">
    <reaction evidence="3">
        <text>GTP + H2O = GDP + phosphate + H(+)</text>
        <dbReference type="Rhea" id="RHEA:19669"/>
        <dbReference type="ChEBI" id="CHEBI:15377"/>
        <dbReference type="ChEBI" id="CHEBI:15378"/>
        <dbReference type="ChEBI" id="CHEBI:37565"/>
        <dbReference type="ChEBI" id="CHEBI:43474"/>
        <dbReference type="ChEBI" id="CHEBI:58189"/>
    </reaction>
</comment>
<dbReference type="PANTHER" id="PTHR42908">
    <property type="entry name" value="TRANSLATION ELONGATION FACTOR-RELATED"/>
    <property type="match status" value="1"/>
</dbReference>
<dbReference type="Pfam" id="PF00009">
    <property type="entry name" value="GTP_EFTU"/>
    <property type="match status" value="1"/>
</dbReference>
<dbReference type="GO" id="GO:0019843">
    <property type="term" value="F:rRNA binding"/>
    <property type="evidence" value="ECO:0007669"/>
    <property type="project" value="UniProtKB-KW"/>
</dbReference>
<dbReference type="GO" id="GO:0003924">
    <property type="term" value="F:GTPase activity"/>
    <property type="evidence" value="ECO:0007669"/>
    <property type="project" value="UniProtKB-UniRule"/>
</dbReference>
<dbReference type="InterPro" id="IPR042116">
    <property type="entry name" value="TypA/BipA_C"/>
</dbReference>
<dbReference type="GO" id="GO:0003746">
    <property type="term" value="F:translation elongation factor activity"/>
    <property type="evidence" value="ECO:0007669"/>
    <property type="project" value="UniProtKB-KW"/>
</dbReference>
<keyword evidence="5" id="KW-0251">Elongation factor</keyword>
<dbReference type="GO" id="GO:0000049">
    <property type="term" value="F:tRNA binding"/>
    <property type="evidence" value="ECO:0007669"/>
    <property type="project" value="UniProtKB-KW"/>
</dbReference>
<dbReference type="CDD" id="cd03710">
    <property type="entry name" value="BipA_TypA_C"/>
    <property type="match status" value="1"/>
</dbReference>
<dbReference type="FunFam" id="3.30.70.240:FF:000002">
    <property type="entry name" value="GTP-binding protein TypA"/>
    <property type="match status" value="1"/>
</dbReference>
<dbReference type="FunFam" id="3.40.50.300:FF:000463">
    <property type="entry name" value="GTP-binding protein TypA"/>
    <property type="match status" value="1"/>
</dbReference>
<comment type="similarity">
    <text evidence="3">Belongs to the TRAFAC class translation factor GTPase superfamily. Classic translation factor GTPase family. BipA subfamily.</text>
</comment>
<dbReference type="PANTHER" id="PTHR42908:SF8">
    <property type="entry name" value="TR-TYPE G DOMAIN-CONTAINING PROTEIN"/>
    <property type="match status" value="1"/>
</dbReference>
<dbReference type="Proteomes" id="UP000467260">
    <property type="component" value="Chromosome"/>
</dbReference>
<dbReference type="NCBIfam" id="TIGR00231">
    <property type="entry name" value="small_GTP"/>
    <property type="match status" value="1"/>
</dbReference>
<dbReference type="Pfam" id="PF00679">
    <property type="entry name" value="EFG_C"/>
    <property type="match status" value="1"/>
</dbReference>
<dbReference type="NCBIfam" id="TIGR01394">
    <property type="entry name" value="TypA_BipA"/>
    <property type="match status" value="1"/>
</dbReference>
<keyword evidence="3" id="KW-0690">Ribosome biogenesis</keyword>
<evidence type="ECO:0000313" key="5">
    <source>
        <dbReference type="EMBL" id="BBZ22259.1"/>
    </source>
</evidence>
<keyword evidence="1 3" id="KW-0547">Nucleotide-binding</keyword>
<dbReference type="GO" id="GO:1990904">
    <property type="term" value="C:ribonucleoprotein complex"/>
    <property type="evidence" value="ECO:0007669"/>
    <property type="project" value="TreeGrafter"/>
</dbReference>
<keyword evidence="3" id="KW-0694">RNA-binding</keyword>
<protein>
    <recommendedName>
        <fullName evidence="3">Large ribosomal subunit assembly factor BipA</fullName>
        <ecNumber evidence="3">3.6.5.-</ecNumber>
    </recommendedName>
    <alternativeName>
        <fullName evidence="3">GTP-binding protein BipA</fullName>
    </alternativeName>
</protein>